<evidence type="ECO:0000256" key="1">
    <source>
        <dbReference type="SAM" id="MobiDB-lite"/>
    </source>
</evidence>
<dbReference type="SUPFAM" id="SSF48452">
    <property type="entry name" value="TPR-like"/>
    <property type="match status" value="1"/>
</dbReference>
<dbReference type="AlphaFoldDB" id="A0AAU7ZI52"/>
<dbReference type="InterPro" id="IPR011990">
    <property type="entry name" value="TPR-like_helical_dom_sf"/>
</dbReference>
<dbReference type="EMBL" id="CP132932">
    <property type="protein sequence ID" value="XCB28400.1"/>
    <property type="molecule type" value="Genomic_DNA"/>
</dbReference>
<gene>
    <name evidence="2" type="ORF">RBB75_08770</name>
</gene>
<protein>
    <recommendedName>
        <fullName evidence="3">Thioredoxin domain-containing protein</fullName>
    </recommendedName>
</protein>
<proteinExistence type="predicted"/>
<accession>A0AAU7ZI52</accession>
<name>A0AAU7ZI52_9BACT</name>
<dbReference type="RefSeq" id="WP_353070218.1">
    <property type="nucleotide sequence ID" value="NZ_CP132932.1"/>
</dbReference>
<reference evidence="2" key="1">
    <citation type="submission" date="2023-08" db="EMBL/GenBank/DDBJ databases">
        <authorList>
            <person name="Messyasz A."/>
            <person name="Mannisto M.K."/>
            <person name="Kerkhof L.J."/>
            <person name="Haggblom M."/>
        </authorList>
    </citation>
    <scope>NUCLEOTIDE SEQUENCE</scope>
    <source>
        <strain evidence="2">M8UP23</strain>
    </source>
</reference>
<dbReference type="Gene3D" id="1.25.40.10">
    <property type="entry name" value="Tetratricopeptide repeat domain"/>
    <property type="match status" value="1"/>
</dbReference>
<dbReference type="InterPro" id="IPR036249">
    <property type="entry name" value="Thioredoxin-like_sf"/>
</dbReference>
<evidence type="ECO:0000313" key="2">
    <source>
        <dbReference type="EMBL" id="XCB28400.1"/>
    </source>
</evidence>
<organism evidence="2">
    <name type="scientific">Tunturiibacter empetritectus</name>
    <dbReference type="NCBI Taxonomy" id="3069691"/>
    <lineage>
        <taxon>Bacteria</taxon>
        <taxon>Pseudomonadati</taxon>
        <taxon>Acidobacteriota</taxon>
        <taxon>Terriglobia</taxon>
        <taxon>Terriglobales</taxon>
        <taxon>Acidobacteriaceae</taxon>
        <taxon>Tunturiibacter</taxon>
    </lineage>
</organism>
<feature type="region of interest" description="Disordered" evidence="1">
    <location>
        <begin position="595"/>
        <end position="620"/>
    </location>
</feature>
<reference evidence="2" key="2">
    <citation type="journal article" date="2024" name="Environ. Microbiol.">
        <title>Genome analysis and description of Tunturibacter gen. nov. expands the diversity of Terriglobia in tundra soils.</title>
        <authorList>
            <person name="Messyasz A."/>
            <person name="Mannisto M.K."/>
            <person name="Kerkhof L.J."/>
            <person name="Haggblom M.M."/>
        </authorList>
    </citation>
    <scope>NUCLEOTIDE SEQUENCE</scope>
    <source>
        <strain evidence="2">M8UP23</strain>
    </source>
</reference>
<sequence length="620" mass="66703">MFGSNRIGRALGTAAGIAVLLLFAIGSHAQATGSNPPKMQLPADQRAFDAARATVDPAERLAAMQLFLKNYPKSTRVSRAQGDIFDTLVKYFPQRTAEIDSQAKIEIKDAGKGFVRLFYETDVADTLAEANDTGVDLPRAEKLAKDASRKFNEADCDKDVLDNAKKYKYPAPSAAARHSRFTKGRANALAALAKVDMDEHKPEPAAALLDQAYALDPTVAEVNLLRGEQALDQHKDAEALEDLERAQLTGELKSPWREKMIELYRNSHGGSDQSFLADMDAQYARIFPDPFTPQPAKPTDGSRTALLELFTGSACDPCVSADLAVDALLKTYSRKQLVVLAFDQHIPDPDPLANPDSIARAKSYRVAFTPTSKLNGKPLWEGGGPRANAETSYNEAIKKIDADTTKPSGVNLQLTATRAPDGMIHASATVSIDNPQLLQQSLAPDPPAKEADAKTPAAIPVATATPPAPAAQPAPIEPHLVVNFALVEDDVRYSGENGIRFHRMVVRSLAQPAGTGSLVKPGKALEATFDPAAISATLKTYLDTYEQKNDRFGKVVFLAKDTTLEPTHLAITAWVEDTTTHRVLQAAFVPLASTGSQIHQSQSEPPAQQSEAAVKTGAAK</sequence>
<dbReference type="KEGG" id="temp:RBB75_08770"/>
<feature type="compositionally biased region" description="Low complexity" evidence="1">
    <location>
        <begin position="600"/>
        <end position="613"/>
    </location>
</feature>
<dbReference type="SUPFAM" id="SSF52833">
    <property type="entry name" value="Thioredoxin-like"/>
    <property type="match status" value="1"/>
</dbReference>
<evidence type="ECO:0008006" key="3">
    <source>
        <dbReference type="Google" id="ProtNLM"/>
    </source>
</evidence>